<dbReference type="GeneID" id="19114001"/>
<reference evidence="2 3" key="1">
    <citation type="journal article" date="2012" name="PLoS Pathog.">
        <title>Diverse lifestyles and strategies of plant pathogenesis encoded in the genomes of eighteen Dothideomycetes fungi.</title>
        <authorList>
            <person name="Ohm R.A."/>
            <person name="Feau N."/>
            <person name="Henrissat B."/>
            <person name="Schoch C.L."/>
            <person name="Horwitz B.A."/>
            <person name="Barry K.W."/>
            <person name="Condon B.J."/>
            <person name="Copeland A.C."/>
            <person name="Dhillon B."/>
            <person name="Glaser F."/>
            <person name="Hesse C.N."/>
            <person name="Kosti I."/>
            <person name="LaButti K."/>
            <person name="Lindquist E.A."/>
            <person name="Lucas S."/>
            <person name="Salamov A.A."/>
            <person name="Bradshaw R.E."/>
            <person name="Ciuffetti L."/>
            <person name="Hamelin R.C."/>
            <person name="Kema G.H.J."/>
            <person name="Lawrence C."/>
            <person name="Scott J.A."/>
            <person name="Spatafora J.W."/>
            <person name="Turgeon B.G."/>
            <person name="de Wit P.J.G.M."/>
            <person name="Zhong S."/>
            <person name="Goodwin S.B."/>
            <person name="Grigoriev I.V."/>
        </authorList>
    </citation>
    <scope>NUCLEOTIDE SEQUENCE [LARGE SCALE GENOMIC DNA]</scope>
    <source>
        <strain evidence="2 3">UAMH 10762</strain>
    </source>
</reference>
<organism evidence="2 3">
    <name type="scientific">Baudoinia panamericana (strain UAMH 10762)</name>
    <name type="common">Angels' share fungus</name>
    <name type="synonym">Baudoinia compniacensis (strain UAMH 10762)</name>
    <dbReference type="NCBI Taxonomy" id="717646"/>
    <lineage>
        <taxon>Eukaryota</taxon>
        <taxon>Fungi</taxon>
        <taxon>Dikarya</taxon>
        <taxon>Ascomycota</taxon>
        <taxon>Pezizomycotina</taxon>
        <taxon>Dothideomycetes</taxon>
        <taxon>Dothideomycetidae</taxon>
        <taxon>Mycosphaerellales</taxon>
        <taxon>Teratosphaeriaceae</taxon>
        <taxon>Baudoinia</taxon>
    </lineage>
</organism>
<dbReference type="OMA" id="AMMANIY"/>
<protein>
    <recommendedName>
        <fullName evidence="1">Heterokaryon incompatibility domain-containing protein</fullName>
    </recommendedName>
</protein>
<feature type="non-terminal residue" evidence="2">
    <location>
        <position position="1"/>
    </location>
</feature>
<name>M2N1V4_BAUPA</name>
<dbReference type="InterPro" id="IPR052895">
    <property type="entry name" value="HetReg/Transcr_Mod"/>
</dbReference>
<dbReference type="EMBL" id="KB445561">
    <property type="protein sequence ID" value="EMC92640.1"/>
    <property type="molecule type" value="Genomic_DNA"/>
</dbReference>
<dbReference type="Proteomes" id="UP000011761">
    <property type="component" value="Unassembled WGS sequence"/>
</dbReference>
<keyword evidence="3" id="KW-1185">Reference proteome</keyword>
<dbReference type="PANTHER" id="PTHR24148:SF77">
    <property type="entry name" value="HETEROKARYON INCOMPATIBILITY DOMAIN-CONTAINING PROTEIN"/>
    <property type="match status" value="1"/>
</dbReference>
<evidence type="ECO:0000259" key="1">
    <source>
        <dbReference type="Pfam" id="PF06985"/>
    </source>
</evidence>
<evidence type="ECO:0000313" key="2">
    <source>
        <dbReference type="EMBL" id="EMC92640.1"/>
    </source>
</evidence>
<dbReference type="eggNOG" id="ENOG502RM9W">
    <property type="taxonomic scope" value="Eukaryota"/>
</dbReference>
<dbReference type="PANTHER" id="PTHR24148">
    <property type="entry name" value="ANKYRIN REPEAT DOMAIN-CONTAINING PROTEIN 39 HOMOLOG-RELATED"/>
    <property type="match status" value="1"/>
</dbReference>
<sequence length="123" mass="14268">YHPLDPKKREFRVLRLGSVDDGDPLYFLDVVSLETRPKYRALSYVWGNGRPIWRVSVNGQFLNVRWNLYTFLETMLDAEQTALPIFIDAICIDQGNIEERGMQVTLMGEIYKSAQEVVVWLGD</sequence>
<feature type="non-terminal residue" evidence="2">
    <location>
        <position position="123"/>
    </location>
</feature>
<dbReference type="STRING" id="717646.M2N1V4"/>
<proteinExistence type="predicted"/>
<dbReference type="HOGENOM" id="CLU_004184_6_2_1"/>
<gene>
    <name evidence="2" type="ORF">BAUCODRAFT_40580</name>
</gene>
<dbReference type="AlphaFoldDB" id="M2N1V4"/>
<dbReference type="OrthoDB" id="2157530at2759"/>
<evidence type="ECO:0000313" key="3">
    <source>
        <dbReference type="Proteomes" id="UP000011761"/>
    </source>
</evidence>
<dbReference type="InterPro" id="IPR010730">
    <property type="entry name" value="HET"/>
</dbReference>
<dbReference type="Pfam" id="PF06985">
    <property type="entry name" value="HET"/>
    <property type="match status" value="1"/>
</dbReference>
<dbReference type="RefSeq" id="XP_007679881.1">
    <property type="nucleotide sequence ID" value="XM_007681691.1"/>
</dbReference>
<accession>M2N1V4</accession>
<dbReference type="KEGG" id="bcom:BAUCODRAFT_40580"/>
<feature type="domain" description="Heterokaryon incompatibility" evidence="1">
    <location>
        <begin position="39"/>
        <end position="122"/>
    </location>
</feature>